<keyword evidence="1" id="KW-0812">Transmembrane</keyword>
<sequence length="420" mass="47955">MRLSILLFCCLHGICWTEEKYCSYQPKTLRVQEGESVTIPCTFTYPGYWSIIVSWGEADGINCNNIKRFITDYSGKVVDDEYKDRISVMTNPENRTESITIQGLKATDGVTFCCRVSLYPPGSTLFYWNDAHGTSLSFTDGKSLSQVEELIAVPGEEMVVPCHHPLKPPEKVIEVSWNSGDDVCRYTEDYRIYTWPQTFPEDGSLYSMVNFPEDVSLRIHGVRRNEHRSFCCRVTYSNGQYTESRFGTELTIAGPPSSGPFNVTQSYNITGHRGESVTLSCSYSPYMESDVLGVDIYWRAGNISGPYVYHPYKEMVHPNYRGRTGIIRVADLHIQGLEMSDASMYYCFVMIRWCRETGKHQKRIQYGGGTRLMVTASTDDKTESHLDPSVVIIASYLSFKFFFPLALFILVKIWYRNVTE</sequence>
<keyword evidence="1" id="KW-1133">Transmembrane helix</keyword>
<proteinExistence type="predicted"/>
<dbReference type="PANTHER" id="PTHR44969:SF1">
    <property type="entry name" value="CELL SURFACE A33 ANTIGEN"/>
    <property type="match status" value="1"/>
</dbReference>
<feature type="domain" description="Ig-like" evidence="3">
    <location>
        <begin position="19"/>
        <end position="117"/>
    </location>
</feature>
<dbReference type="GO" id="GO:0005886">
    <property type="term" value="C:plasma membrane"/>
    <property type="evidence" value="ECO:0007669"/>
    <property type="project" value="InterPro"/>
</dbReference>
<protein>
    <recommendedName>
        <fullName evidence="3">Ig-like domain-containing protein</fullName>
    </recommendedName>
</protein>
<keyword evidence="5" id="KW-1185">Reference proteome</keyword>
<evidence type="ECO:0000313" key="5">
    <source>
        <dbReference type="Proteomes" id="UP000824782"/>
    </source>
</evidence>
<keyword evidence="1" id="KW-0472">Membrane</keyword>
<dbReference type="PROSITE" id="PS50835">
    <property type="entry name" value="IG_LIKE"/>
    <property type="match status" value="2"/>
</dbReference>
<dbReference type="InterPro" id="IPR042474">
    <property type="entry name" value="A33"/>
</dbReference>
<feature type="signal peptide" evidence="2">
    <location>
        <begin position="1"/>
        <end position="17"/>
    </location>
</feature>
<dbReference type="Gene3D" id="2.60.40.10">
    <property type="entry name" value="Immunoglobulins"/>
    <property type="match status" value="3"/>
</dbReference>
<dbReference type="SUPFAM" id="SSF48726">
    <property type="entry name" value="Immunoglobulin"/>
    <property type="match status" value="3"/>
</dbReference>
<dbReference type="SMART" id="SM00409">
    <property type="entry name" value="IG"/>
    <property type="match status" value="3"/>
</dbReference>
<name>A0AAV7BMK0_ENGPU</name>
<evidence type="ECO:0000256" key="2">
    <source>
        <dbReference type="SAM" id="SignalP"/>
    </source>
</evidence>
<dbReference type="AlphaFoldDB" id="A0AAV7BMK0"/>
<feature type="chain" id="PRO_5043944526" description="Ig-like domain-containing protein" evidence="2">
    <location>
        <begin position="18"/>
        <end position="420"/>
    </location>
</feature>
<feature type="transmembrane region" description="Helical" evidence="1">
    <location>
        <begin position="390"/>
        <end position="415"/>
    </location>
</feature>
<dbReference type="EMBL" id="WNYA01000004">
    <property type="protein sequence ID" value="KAG8573829.1"/>
    <property type="molecule type" value="Genomic_DNA"/>
</dbReference>
<feature type="domain" description="Ig-like" evidence="3">
    <location>
        <begin position="260"/>
        <end position="365"/>
    </location>
</feature>
<gene>
    <name evidence="4" type="ORF">GDO81_008866</name>
</gene>
<reference evidence="4" key="1">
    <citation type="thesis" date="2020" institute="ProQuest LLC" country="789 East Eisenhower Parkway, Ann Arbor, MI, USA">
        <title>Comparative Genomics and Chromosome Evolution.</title>
        <authorList>
            <person name="Mudd A.B."/>
        </authorList>
    </citation>
    <scope>NUCLEOTIDE SEQUENCE</scope>
    <source>
        <strain evidence="4">237g6f4</strain>
        <tissue evidence="4">Blood</tissue>
    </source>
</reference>
<dbReference type="InterPro" id="IPR007110">
    <property type="entry name" value="Ig-like_dom"/>
</dbReference>
<organism evidence="4 5">
    <name type="scientific">Engystomops pustulosus</name>
    <name type="common">Tungara frog</name>
    <name type="synonym">Physalaemus pustulosus</name>
    <dbReference type="NCBI Taxonomy" id="76066"/>
    <lineage>
        <taxon>Eukaryota</taxon>
        <taxon>Metazoa</taxon>
        <taxon>Chordata</taxon>
        <taxon>Craniata</taxon>
        <taxon>Vertebrata</taxon>
        <taxon>Euteleostomi</taxon>
        <taxon>Amphibia</taxon>
        <taxon>Batrachia</taxon>
        <taxon>Anura</taxon>
        <taxon>Neobatrachia</taxon>
        <taxon>Hyloidea</taxon>
        <taxon>Leptodactylidae</taxon>
        <taxon>Leiuperinae</taxon>
        <taxon>Engystomops</taxon>
    </lineage>
</organism>
<dbReference type="PANTHER" id="PTHR44969">
    <property type="entry name" value="CELL SURFACE A33 ANTIGEN"/>
    <property type="match status" value="1"/>
</dbReference>
<keyword evidence="2" id="KW-0732">Signal</keyword>
<dbReference type="Pfam" id="PF07686">
    <property type="entry name" value="V-set"/>
    <property type="match status" value="2"/>
</dbReference>
<comment type="caution">
    <text evidence="4">The sequence shown here is derived from an EMBL/GenBank/DDBJ whole genome shotgun (WGS) entry which is preliminary data.</text>
</comment>
<evidence type="ECO:0000256" key="1">
    <source>
        <dbReference type="SAM" id="Phobius"/>
    </source>
</evidence>
<dbReference type="InterPro" id="IPR013783">
    <property type="entry name" value="Ig-like_fold"/>
</dbReference>
<dbReference type="InterPro" id="IPR013106">
    <property type="entry name" value="Ig_V-set"/>
</dbReference>
<dbReference type="InterPro" id="IPR036179">
    <property type="entry name" value="Ig-like_dom_sf"/>
</dbReference>
<evidence type="ECO:0000259" key="3">
    <source>
        <dbReference type="PROSITE" id="PS50835"/>
    </source>
</evidence>
<dbReference type="Proteomes" id="UP000824782">
    <property type="component" value="Unassembled WGS sequence"/>
</dbReference>
<dbReference type="InterPro" id="IPR003599">
    <property type="entry name" value="Ig_sub"/>
</dbReference>
<evidence type="ECO:0000313" key="4">
    <source>
        <dbReference type="EMBL" id="KAG8573829.1"/>
    </source>
</evidence>
<accession>A0AAV7BMK0</accession>